<keyword evidence="3" id="KW-1185">Reference proteome</keyword>
<name>A0AAF1BN90_9TREE</name>
<reference evidence="2" key="1">
    <citation type="submission" date="2023-10" db="EMBL/GenBank/DDBJ databases">
        <authorList>
            <person name="Noh H."/>
        </authorList>
    </citation>
    <scope>NUCLEOTIDE SEQUENCE</scope>
    <source>
        <strain evidence="2">DUCC4014</strain>
    </source>
</reference>
<dbReference type="EMBL" id="CP086718">
    <property type="protein sequence ID" value="WOO84165.1"/>
    <property type="molecule type" value="Genomic_DNA"/>
</dbReference>
<dbReference type="GeneID" id="87810858"/>
<dbReference type="AlphaFoldDB" id="A0AAF1BN90"/>
<protein>
    <submittedName>
        <fullName evidence="2">Uncharacterized protein</fullName>
    </submittedName>
</protein>
<dbReference type="RefSeq" id="XP_062630191.1">
    <property type="nucleotide sequence ID" value="XM_062774207.1"/>
</dbReference>
<evidence type="ECO:0000256" key="1">
    <source>
        <dbReference type="SAM" id="MobiDB-lite"/>
    </source>
</evidence>
<accession>A0AAF1BN90</accession>
<feature type="region of interest" description="Disordered" evidence="1">
    <location>
        <begin position="1"/>
        <end position="26"/>
    </location>
</feature>
<evidence type="ECO:0000313" key="3">
    <source>
        <dbReference type="Proteomes" id="UP000827549"/>
    </source>
</evidence>
<organism evidence="2 3">
    <name type="scientific">Vanrija pseudolonga</name>
    <dbReference type="NCBI Taxonomy" id="143232"/>
    <lineage>
        <taxon>Eukaryota</taxon>
        <taxon>Fungi</taxon>
        <taxon>Dikarya</taxon>
        <taxon>Basidiomycota</taxon>
        <taxon>Agaricomycotina</taxon>
        <taxon>Tremellomycetes</taxon>
        <taxon>Trichosporonales</taxon>
        <taxon>Trichosporonaceae</taxon>
        <taxon>Vanrija</taxon>
    </lineage>
</organism>
<proteinExistence type="predicted"/>
<dbReference type="Proteomes" id="UP000827549">
    <property type="component" value="Chromosome 5"/>
</dbReference>
<evidence type="ECO:0000313" key="2">
    <source>
        <dbReference type="EMBL" id="WOO84165.1"/>
    </source>
</evidence>
<sequence>MSSKFFQRLPSTLDGFDNDNMPARYRSGTTRAKNRLRELPSSTKRMLRRVFKGPPGDDEAPLL</sequence>
<gene>
    <name evidence="2" type="ORF">LOC62_05G007686</name>
</gene>